<dbReference type="AlphaFoldDB" id="A0AAE0LPA7"/>
<reference evidence="1" key="1">
    <citation type="journal article" date="2023" name="Mol. Phylogenet. Evol.">
        <title>Genome-scale phylogeny and comparative genomics of the fungal order Sordariales.</title>
        <authorList>
            <person name="Hensen N."/>
            <person name="Bonometti L."/>
            <person name="Westerberg I."/>
            <person name="Brannstrom I.O."/>
            <person name="Guillou S."/>
            <person name="Cros-Aarteil S."/>
            <person name="Calhoun S."/>
            <person name="Haridas S."/>
            <person name="Kuo A."/>
            <person name="Mondo S."/>
            <person name="Pangilinan J."/>
            <person name="Riley R."/>
            <person name="LaButti K."/>
            <person name="Andreopoulos B."/>
            <person name="Lipzen A."/>
            <person name="Chen C."/>
            <person name="Yan M."/>
            <person name="Daum C."/>
            <person name="Ng V."/>
            <person name="Clum A."/>
            <person name="Steindorff A."/>
            <person name="Ohm R.A."/>
            <person name="Martin F."/>
            <person name="Silar P."/>
            <person name="Natvig D.O."/>
            <person name="Lalanne C."/>
            <person name="Gautier V."/>
            <person name="Ament-Velasquez S.L."/>
            <person name="Kruys A."/>
            <person name="Hutchinson M.I."/>
            <person name="Powell A.J."/>
            <person name="Barry K."/>
            <person name="Miller A.N."/>
            <person name="Grigoriev I.V."/>
            <person name="Debuchy R."/>
            <person name="Gladieux P."/>
            <person name="Hiltunen Thoren M."/>
            <person name="Johannesson H."/>
        </authorList>
    </citation>
    <scope>NUCLEOTIDE SEQUENCE</scope>
    <source>
        <strain evidence="1">CBS 168.71</strain>
    </source>
</reference>
<reference evidence="1" key="2">
    <citation type="submission" date="2023-06" db="EMBL/GenBank/DDBJ databases">
        <authorList>
            <consortium name="Lawrence Berkeley National Laboratory"/>
            <person name="Haridas S."/>
            <person name="Hensen N."/>
            <person name="Bonometti L."/>
            <person name="Westerberg I."/>
            <person name="Brannstrom I.O."/>
            <person name="Guillou S."/>
            <person name="Cros-Aarteil S."/>
            <person name="Calhoun S."/>
            <person name="Kuo A."/>
            <person name="Mondo S."/>
            <person name="Pangilinan J."/>
            <person name="Riley R."/>
            <person name="Labutti K."/>
            <person name="Andreopoulos B."/>
            <person name="Lipzen A."/>
            <person name="Chen C."/>
            <person name="Yanf M."/>
            <person name="Daum C."/>
            <person name="Ng V."/>
            <person name="Clum A."/>
            <person name="Steindorff A."/>
            <person name="Ohm R."/>
            <person name="Martin F."/>
            <person name="Silar P."/>
            <person name="Natvig D."/>
            <person name="Lalanne C."/>
            <person name="Gautier V."/>
            <person name="Ament-Velasquez S.L."/>
            <person name="Kruys A."/>
            <person name="Hutchinson M.I."/>
            <person name="Powell A.J."/>
            <person name="Barry K."/>
            <person name="Miller A.N."/>
            <person name="Grigoriev I.V."/>
            <person name="Debuchy R."/>
            <person name="Gladieux P."/>
            <person name="Thoren M.H."/>
            <person name="Johannesson H."/>
        </authorList>
    </citation>
    <scope>NUCLEOTIDE SEQUENCE</scope>
    <source>
        <strain evidence="1">CBS 168.71</strain>
    </source>
</reference>
<keyword evidence="2" id="KW-1185">Reference proteome</keyword>
<protein>
    <submittedName>
        <fullName evidence="1">Uncharacterized protein</fullName>
    </submittedName>
</protein>
<organism evidence="1 2">
    <name type="scientific">Chaetomium fimeti</name>
    <dbReference type="NCBI Taxonomy" id="1854472"/>
    <lineage>
        <taxon>Eukaryota</taxon>
        <taxon>Fungi</taxon>
        <taxon>Dikarya</taxon>
        <taxon>Ascomycota</taxon>
        <taxon>Pezizomycotina</taxon>
        <taxon>Sordariomycetes</taxon>
        <taxon>Sordariomycetidae</taxon>
        <taxon>Sordariales</taxon>
        <taxon>Chaetomiaceae</taxon>
        <taxon>Chaetomium</taxon>
    </lineage>
</organism>
<evidence type="ECO:0000313" key="2">
    <source>
        <dbReference type="Proteomes" id="UP001278766"/>
    </source>
</evidence>
<dbReference type="GeneID" id="87836225"/>
<dbReference type="RefSeq" id="XP_062656360.1">
    <property type="nucleotide sequence ID" value="XM_062799277.1"/>
</dbReference>
<gene>
    <name evidence="1" type="ORF">B0H64DRAFT_202398</name>
</gene>
<proteinExistence type="predicted"/>
<comment type="caution">
    <text evidence="1">The sequence shown here is derived from an EMBL/GenBank/DDBJ whole genome shotgun (WGS) entry which is preliminary data.</text>
</comment>
<name>A0AAE0LPA7_9PEZI</name>
<dbReference type="Proteomes" id="UP001278766">
    <property type="component" value="Unassembled WGS sequence"/>
</dbReference>
<accession>A0AAE0LPA7</accession>
<sequence length="125" mass="14308">MGISRMVLHAILGWSCHLLLPIFINTLHNYHHDLYFIQQWDSVMASGNSTYNLQISLLKNSRVPQRKEILDTTPTWGSCPTTPHSRCCRTRKLRCSRVAHSPSVGTLFLSSQSFAFIYSQLFPAR</sequence>
<dbReference type="EMBL" id="JAUEPN010000006">
    <property type="protein sequence ID" value="KAK3292846.1"/>
    <property type="molecule type" value="Genomic_DNA"/>
</dbReference>
<evidence type="ECO:0000313" key="1">
    <source>
        <dbReference type="EMBL" id="KAK3292846.1"/>
    </source>
</evidence>